<accession>A0A843VNK0</accession>
<gene>
    <name evidence="1" type="ORF">Taro_025521</name>
</gene>
<organism evidence="1 2">
    <name type="scientific">Colocasia esculenta</name>
    <name type="common">Wild taro</name>
    <name type="synonym">Arum esculentum</name>
    <dbReference type="NCBI Taxonomy" id="4460"/>
    <lineage>
        <taxon>Eukaryota</taxon>
        <taxon>Viridiplantae</taxon>
        <taxon>Streptophyta</taxon>
        <taxon>Embryophyta</taxon>
        <taxon>Tracheophyta</taxon>
        <taxon>Spermatophyta</taxon>
        <taxon>Magnoliopsida</taxon>
        <taxon>Liliopsida</taxon>
        <taxon>Araceae</taxon>
        <taxon>Aroideae</taxon>
        <taxon>Colocasieae</taxon>
        <taxon>Colocasia</taxon>
    </lineage>
</organism>
<protein>
    <submittedName>
        <fullName evidence="1">Uncharacterized protein</fullName>
    </submittedName>
</protein>
<reference evidence="1" key="1">
    <citation type="submission" date="2017-07" db="EMBL/GenBank/DDBJ databases">
        <title>Taro Niue Genome Assembly and Annotation.</title>
        <authorList>
            <person name="Atibalentja N."/>
            <person name="Keating K."/>
            <person name="Fields C.J."/>
        </authorList>
    </citation>
    <scope>NUCLEOTIDE SEQUENCE</scope>
    <source>
        <strain evidence="1">Niue_2</strain>
        <tissue evidence="1">Leaf</tissue>
    </source>
</reference>
<name>A0A843VNK0_COLES</name>
<evidence type="ECO:0000313" key="2">
    <source>
        <dbReference type="Proteomes" id="UP000652761"/>
    </source>
</evidence>
<sequence length="344" mass="37071">MVAPGEPVVTGFETRHTWPSRHGRDEVGHRVLVAASGGITTTFLTDLTAVLSVRTALSGVSHALGGRRDMVATPMGVATCSLSRGADPFGVAFGRIIPEPLSVENATCIEVVMMSQPAMLPRHHRDAPLHRDLVATGGAVVIALARCVTTIVETASCVVVTTCRFYGVSDHGKTSQQWQGARRAEETGCQRRTPVTEDRTALLERILRLRPLMFFGEYDPDKAESWTHELECTFETMECTEEDQSFTWCSALEGLTHVRGCYRCLGPPSSEPIEGVLRATSVLELAAQQANSGAKGKMVVTTAALSHLQSSRGWSGTPRTVRLLSNGRACARQTRRGGSGGPRS</sequence>
<dbReference type="OrthoDB" id="1934635at2759"/>
<dbReference type="AlphaFoldDB" id="A0A843VNK0"/>
<keyword evidence="2" id="KW-1185">Reference proteome</keyword>
<comment type="caution">
    <text evidence="1">The sequence shown here is derived from an EMBL/GenBank/DDBJ whole genome shotgun (WGS) entry which is preliminary data.</text>
</comment>
<dbReference type="EMBL" id="NMUH01001497">
    <property type="protein sequence ID" value="MQL92889.1"/>
    <property type="molecule type" value="Genomic_DNA"/>
</dbReference>
<proteinExistence type="predicted"/>
<evidence type="ECO:0000313" key="1">
    <source>
        <dbReference type="EMBL" id="MQL92889.1"/>
    </source>
</evidence>
<dbReference type="Proteomes" id="UP000652761">
    <property type="component" value="Unassembled WGS sequence"/>
</dbReference>